<dbReference type="Pfam" id="PF03547">
    <property type="entry name" value="Mem_trans"/>
    <property type="match status" value="1"/>
</dbReference>
<feature type="transmembrane region" description="Helical" evidence="7">
    <location>
        <begin position="61"/>
        <end position="82"/>
    </location>
</feature>
<comment type="subcellular location">
    <subcellularLocation>
        <location evidence="1">Membrane</location>
        <topology evidence="1">Multi-pass membrane protein</topology>
    </subcellularLocation>
</comment>
<accession>A0ABT1NB21</accession>
<keyword evidence="4 7" id="KW-0812">Transmembrane</keyword>
<proteinExistence type="predicted"/>
<protein>
    <submittedName>
        <fullName evidence="8">AEC family transporter</fullName>
    </submittedName>
</protein>
<sequence length="291" mass="31162">MLFELLFPLLSIMATGALLDNKTDLFDTPVIPNLVTTVGIPCMMLHAVLQMNMSFATMGQLVIATLVYLVAMAIIGAAVLYFSRQPIRQYLPAIVNPNTGNIGVPVCIALLGPQAAAPALVISSVVQISHFTLGVGCYSGSMSPQALLRNMPVMALVFGALLTLAEIELNPSVMQSLDMVGSITVPLMLMQLGCTVSRLKFYNLCKAYKPAMLAVMRVLLGAMVAVVVIQYSPVSTLDAKVFVIQGAMPIAIISYVLSCRYQSDSDDIALAILFSIPLAIITALTFSQHIF</sequence>
<dbReference type="Proteomes" id="UP001524460">
    <property type="component" value="Unassembled WGS sequence"/>
</dbReference>
<evidence type="ECO:0000313" key="8">
    <source>
        <dbReference type="EMBL" id="MCQ1061317.1"/>
    </source>
</evidence>
<keyword evidence="9" id="KW-1185">Reference proteome</keyword>
<evidence type="ECO:0000256" key="5">
    <source>
        <dbReference type="ARBA" id="ARBA00022989"/>
    </source>
</evidence>
<feature type="transmembrane region" description="Helical" evidence="7">
    <location>
        <begin position="239"/>
        <end position="257"/>
    </location>
</feature>
<comment type="caution">
    <text evidence="8">The sequence shown here is derived from an EMBL/GenBank/DDBJ whole genome shotgun (WGS) entry which is preliminary data.</text>
</comment>
<dbReference type="PANTHER" id="PTHR36838:SF1">
    <property type="entry name" value="SLR1864 PROTEIN"/>
    <property type="match status" value="1"/>
</dbReference>
<dbReference type="PANTHER" id="PTHR36838">
    <property type="entry name" value="AUXIN EFFLUX CARRIER FAMILY PROTEIN"/>
    <property type="match status" value="1"/>
</dbReference>
<evidence type="ECO:0000256" key="7">
    <source>
        <dbReference type="SAM" id="Phobius"/>
    </source>
</evidence>
<evidence type="ECO:0000313" key="9">
    <source>
        <dbReference type="Proteomes" id="UP001524460"/>
    </source>
</evidence>
<keyword evidence="5 7" id="KW-1133">Transmembrane helix</keyword>
<evidence type="ECO:0000256" key="4">
    <source>
        <dbReference type="ARBA" id="ARBA00022692"/>
    </source>
</evidence>
<organism evidence="8 9">
    <name type="scientific">Photobacterium pectinilyticum</name>
    <dbReference type="NCBI Taxonomy" id="2906793"/>
    <lineage>
        <taxon>Bacteria</taxon>
        <taxon>Pseudomonadati</taxon>
        <taxon>Pseudomonadota</taxon>
        <taxon>Gammaproteobacteria</taxon>
        <taxon>Vibrionales</taxon>
        <taxon>Vibrionaceae</taxon>
        <taxon>Photobacterium</taxon>
    </lineage>
</organism>
<feature type="transmembrane region" description="Helical" evidence="7">
    <location>
        <begin position="211"/>
        <end position="233"/>
    </location>
</feature>
<evidence type="ECO:0000256" key="6">
    <source>
        <dbReference type="ARBA" id="ARBA00023136"/>
    </source>
</evidence>
<keyword evidence="6 7" id="KW-0472">Membrane</keyword>
<dbReference type="InterPro" id="IPR004776">
    <property type="entry name" value="Mem_transp_PIN-like"/>
</dbReference>
<dbReference type="EMBL" id="JANEYT010000140">
    <property type="protein sequence ID" value="MCQ1061317.1"/>
    <property type="molecule type" value="Genomic_DNA"/>
</dbReference>
<dbReference type="RefSeq" id="WP_255045433.1">
    <property type="nucleotide sequence ID" value="NZ_JANEYT010000140.1"/>
</dbReference>
<evidence type="ECO:0000256" key="1">
    <source>
        <dbReference type="ARBA" id="ARBA00004141"/>
    </source>
</evidence>
<reference evidence="8 9" key="1">
    <citation type="submission" date="2022-07" db="EMBL/GenBank/DDBJ databases">
        <title>Photobacterium pectinilyticum sp. nov., a marine bacterium isolated from surface seawater of Qingdao offshore.</title>
        <authorList>
            <person name="Wang X."/>
        </authorList>
    </citation>
    <scope>NUCLEOTIDE SEQUENCE [LARGE SCALE GENOMIC DNA]</scope>
    <source>
        <strain evidence="8 9">ZSDE20</strain>
    </source>
</reference>
<feature type="transmembrane region" description="Helical" evidence="7">
    <location>
        <begin position="147"/>
        <end position="167"/>
    </location>
</feature>
<feature type="transmembrane region" description="Helical" evidence="7">
    <location>
        <begin position="269"/>
        <end position="290"/>
    </location>
</feature>
<keyword evidence="2" id="KW-0813">Transport</keyword>
<keyword evidence="3" id="KW-1003">Cell membrane</keyword>
<feature type="transmembrane region" description="Helical" evidence="7">
    <location>
        <begin position="179"/>
        <end position="199"/>
    </location>
</feature>
<evidence type="ECO:0000256" key="2">
    <source>
        <dbReference type="ARBA" id="ARBA00022448"/>
    </source>
</evidence>
<name>A0ABT1NB21_9GAMM</name>
<evidence type="ECO:0000256" key="3">
    <source>
        <dbReference type="ARBA" id="ARBA00022475"/>
    </source>
</evidence>
<gene>
    <name evidence="8" type="ORF">NHN17_25165</name>
</gene>